<dbReference type="InterPro" id="IPR027417">
    <property type="entry name" value="P-loop_NTPase"/>
</dbReference>
<dbReference type="SUPFAM" id="SSF52540">
    <property type="entry name" value="P-loop containing nucleoside triphosphate hydrolases"/>
    <property type="match status" value="1"/>
</dbReference>
<gene>
    <name evidence="1" type="primary">imuA</name>
    <name evidence="1" type="ORF">IM725_07065</name>
</gene>
<protein>
    <submittedName>
        <fullName evidence="1">Translesion DNA synthesis-associated protein ImuA</fullName>
    </submittedName>
</protein>
<accession>A0ABR9SE58</accession>
<organism evidence="1 2">
    <name type="scientific">Ramlibacter aquaticus</name>
    <dbReference type="NCBI Taxonomy" id="2780094"/>
    <lineage>
        <taxon>Bacteria</taxon>
        <taxon>Pseudomonadati</taxon>
        <taxon>Pseudomonadota</taxon>
        <taxon>Betaproteobacteria</taxon>
        <taxon>Burkholderiales</taxon>
        <taxon>Comamonadaceae</taxon>
        <taxon>Ramlibacter</taxon>
    </lineage>
</organism>
<comment type="caution">
    <text evidence="1">The sequence shown here is derived from an EMBL/GenBank/DDBJ whole genome shotgun (WGS) entry which is preliminary data.</text>
</comment>
<dbReference type="InterPro" id="IPR047610">
    <property type="entry name" value="ImuA_translesion"/>
</dbReference>
<dbReference type="NCBIfam" id="NF033429">
    <property type="entry name" value="ImuA_translesion"/>
    <property type="match status" value="1"/>
</dbReference>
<dbReference type="PIRSF" id="PIRSF037290">
    <property type="entry name" value="UCP037290"/>
    <property type="match status" value="1"/>
</dbReference>
<dbReference type="EMBL" id="JADDOJ010000020">
    <property type="protein sequence ID" value="MBE7940327.1"/>
    <property type="molecule type" value="Genomic_DNA"/>
</dbReference>
<name>A0ABR9SE58_9BURK</name>
<dbReference type="Gene3D" id="3.40.50.300">
    <property type="entry name" value="P-loop containing nucleotide triphosphate hydrolases"/>
    <property type="match status" value="1"/>
</dbReference>
<keyword evidence="2" id="KW-1185">Reference proteome</keyword>
<evidence type="ECO:0000313" key="2">
    <source>
        <dbReference type="Proteomes" id="UP000715965"/>
    </source>
</evidence>
<sequence length="243" mass="25708">MSRAAVQPREAPSHPQVWKATEMAGLAGQAVPTGHPALDAVLPGGGWPVGSLVEVLQPPSARLEWQLVLPGLAAAPDGPVVLVAPPHEPFGPALASQGLSLSRLIRIDAPKPAACLWACEQGLRCREVSAVLAWLPQVRQAELRRLHLAAAQHAKLLFVFRGLACRAESSPAQVRLALQRDETSLQVEVLKRRGPPLAAPLRLAAHPPRLSALLAARSGRSIVAGQPLPSERPDVLDRTAALA</sequence>
<evidence type="ECO:0000313" key="1">
    <source>
        <dbReference type="EMBL" id="MBE7940327.1"/>
    </source>
</evidence>
<dbReference type="Proteomes" id="UP000715965">
    <property type="component" value="Unassembled WGS sequence"/>
</dbReference>
<dbReference type="RefSeq" id="WP_193779871.1">
    <property type="nucleotide sequence ID" value="NZ_JADDOJ010000020.1"/>
</dbReference>
<proteinExistence type="predicted"/>
<reference evidence="1 2" key="1">
    <citation type="submission" date="2020-10" db="EMBL/GenBank/DDBJ databases">
        <title>Draft genome of Ramlibacter aquaticus LMG 30558.</title>
        <authorList>
            <person name="Props R."/>
        </authorList>
    </citation>
    <scope>NUCLEOTIDE SEQUENCE [LARGE SCALE GENOMIC DNA]</scope>
    <source>
        <strain evidence="1 2">LMG 30558</strain>
    </source>
</reference>
<dbReference type="InterPro" id="IPR017166">
    <property type="entry name" value="UCP037290"/>
</dbReference>